<evidence type="ECO:0000313" key="2">
    <source>
        <dbReference type="EMBL" id="ATB28813.1"/>
    </source>
</evidence>
<dbReference type="RefSeq" id="WP_157774890.1">
    <property type="nucleotide sequence ID" value="NZ_CP022163.1"/>
</dbReference>
<feature type="region of interest" description="Disordered" evidence="1">
    <location>
        <begin position="30"/>
        <end position="77"/>
    </location>
</feature>
<feature type="compositionally biased region" description="Pro residues" evidence="1">
    <location>
        <begin position="30"/>
        <end position="45"/>
    </location>
</feature>
<gene>
    <name evidence="2" type="ORF">MEBOL_002262</name>
</gene>
<reference evidence="2 3" key="1">
    <citation type="submission" date="2017-06" db="EMBL/GenBank/DDBJ databases">
        <authorList>
            <person name="Kim H.J."/>
            <person name="Triplett B.A."/>
        </authorList>
    </citation>
    <scope>NUCLEOTIDE SEQUENCE [LARGE SCALE GENOMIC DNA]</scope>
    <source>
        <strain evidence="2 3">DSM 14713</strain>
    </source>
</reference>
<dbReference type="KEGG" id="mbd:MEBOL_002262"/>
<dbReference type="Proteomes" id="UP000217289">
    <property type="component" value="Chromosome"/>
</dbReference>
<proteinExistence type="predicted"/>
<sequence length="163" mass="17354">MASRPSRKGRWVAAAALLVLLFWLWPTPPEPIPPVPPPEPPPPPVAVAKPVTVKKKPVARKSAPPPAPAPVASSQRALLRRAMEARAPDLRACPLPPGVPPTLGAKIRVAKGGATQSATLSSGGQRLPRELSDCLRQHLLKWEFSDVGLTSDVEIFVDFALGK</sequence>
<keyword evidence="3" id="KW-1185">Reference proteome</keyword>
<evidence type="ECO:0000313" key="3">
    <source>
        <dbReference type="Proteomes" id="UP000217289"/>
    </source>
</evidence>
<protein>
    <submittedName>
        <fullName evidence="2">Uncharacterized protein</fullName>
    </submittedName>
</protein>
<accession>A0A250IC51</accession>
<dbReference type="OrthoDB" id="5525525at2"/>
<evidence type="ECO:0000256" key="1">
    <source>
        <dbReference type="SAM" id="MobiDB-lite"/>
    </source>
</evidence>
<organism evidence="2 3">
    <name type="scientific">Melittangium boletus DSM 14713</name>
    <dbReference type="NCBI Taxonomy" id="1294270"/>
    <lineage>
        <taxon>Bacteria</taxon>
        <taxon>Pseudomonadati</taxon>
        <taxon>Myxococcota</taxon>
        <taxon>Myxococcia</taxon>
        <taxon>Myxococcales</taxon>
        <taxon>Cystobacterineae</taxon>
        <taxon>Archangiaceae</taxon>
        <taxon>Melittangium</taxon>
    </lineage>
</organism>
<dbReference type="EMBL" id="CP022163">
    <property type="protein sequence ID" value="ATB28813.1"/>
    <property type="molecule type" value="Genomic_DNA"/>
</dbReference>
<name>A0A250IC51_9BACT</name>
<dbReference type="AlphaFoldDB" id="A0A250IC51"/>